<dbReference type="Pfam" id="PF01075">
    <property type="entry name" value="Glyco_transf_9"/>
    <property type="match status" value="1"/>
</dbReference>
<dbReference type="AlphaFoldDB" id="A0A8J6NAN6"/>
<evidence type="ECO:0000313" key="4">
    <source>
        <dbReference type="Proteomes" id="UP000599024"/>
    </source>
</evidence>
<dbReference type="PANTHER" id="PTHR30160:SF1">
    <property type="entry name" value="LIPOPOLYSACCHARIDE 1,2-N-ACETYLGLUCOSAMINETRANSFERASE-RELATED"/>
    <property type="match status" value="1"/>
</dbReference>
<dbReference type="Gene3D" id="3.40.50.2000">
    <property type="entry name" value="Glycogen Phosphorylase B"/>
    <property type="match status" value="2"/>
</dbReference>
<keyword evidence="1" id="KW-0328">Glycosyltransferase</keyword>
<evidence type="ECO:0000256" key="1">
    <source>
        <dbReference type="ARBA" id="ARBA00022676"/>
    </source>
</evidence>
<gene>
    <name evidence="3" type="ORF">H8E79_02285</name>
</gene>
<dbReference type="GO" id="GO:0009244">
    <property type="term" value="P:lipopolysaccharide core region biosynthetic process"/>
    <property type="evidence" value="ECO:0007669"/>
    <property type="project" value="TreeGrafter"/>
</dbReference>
<dbReference type="GO" id="GO:0005829">
    <property type="term" value="C:cytosol"/>
    <property type="evidence" value="ECO:0007669"/>
    <property type="project" value="TreeGrafter"/>
</dbReference>
<reference evidence="3 4" key="1">
    <citation type="submission" date="2020-08" db="EMBL/GenBank/DDBJ databases">
        <title>Bridging the membrane lipid divide: bacteria of the FCB group superphylum have the potential to synthesize archaeal ether lipids.</title>
        <authorList>
            <person name="Villanueva L."/>
            <person name="Von Meijenfeldt F.A.B."/>
            <person name="Westbye A.B."/>
            <person name="Yadav S."/>
            <person name="Hopmans E.C."/>
            <person name="Dutilh B.E."/>
            <person name="Sinninghe Damste J.S."/>
        </authorList>
    </citation>
    <scope>NUCLEOTIDE SEQUENCE [LARGE SCALE GENOMIC DNA]</scope>
    <source>
        <strain evidence="3">NIOZ-UU81</strain>
    </source>
</reference>
<protein>
    <submittedName>
        <fullName evidence="3">Glycosyltransferase family 9 protein</fullName>
    </submittedName>
</protein>
<proteinExistence type="predicted"/>
<organism evidence="3 4">
    <name type="scientific">Candidatus Desulfatifera sulfidica</name>
    <dbReference type="NCBI Taxonomy" id="2841691"/>
    <lineage>
        <taxon>Bacteria</taxon>
        <taxon>Pseudomonadati</taxon>
        <taxon>Thermodesulfobacteriota</taxon>
        <taxon>Desulfobulbia</taxon>
        <taxon>Desulfobulbales</taxon>
        <taxon>Desulfobulbaceae</taxon>
        <taxon>Candidatus Desulfatifera</taxon>
    </lineage>
</organism>
<accession>A0A8J6NAN6</accession>
<comment type="caution">
    <text evidence="3">The sequence shown here is derived from an EMBL/GenBank/DDBJ whole genome shotgun (WGS) entry which is preliminary data.</text>
</comment>
<evidence type="ECO:0000256" key="2">
    <source>
        <dbReference type="ARBA" id="ARBA00022679"/>
    </source>
</evidence>
<dbReference type="EMBL" id="JACNLK010000024">
    <property type="protein sequence ID" value="MBC8207980.1"/>
    <property type="molecule type" value="Genomic_DNA"/>
</dbReference>
<keyword evidence="2" id="KW-0808">Transferase</keyword>
<evidence type="ECO:0000313" key="3">
    <source>
        <dbReference type="EMBL" id="MBC8207980.1"/>
    </source>
</evidence>
<dbReference type="InterPro" id="IPR051199">
    <property type="entry name" value="LPS_LOS_Heptosyltrfase"/>
</dbReference>
<dbReference type="InterPro" id="IPR002201">
    <property type="entry name" value="Glyco_trans_9"/>
</dbReference>
<dbReference type="Proteomes" id="UP000599024">
    <property type="component" value="Unassembled WGS sequence"/>
</dbReference>
<dbReference type="PANTHER" id="PTHR30160">
    <property type="entry name" value="TETRAACYLDISACCHARIDE 4'-KINASE-RELATED"/>
    <property type="match status" value="1"/>
</dbReference>
<name>A0A8J6NAN6_9BACT</name>
<dbReference type="GO" id="GO:0008713">
    <property type="term" value="F:ADP-heptose-lipopolysaccharide heptosyltransferase activity"/>
    <property type="evidence" value="ECO:0007669"/>
    <property type="project" value="TreeGrafter"/>
</dbReference>
<dbReference type="CDD" id="cd03789">
    <property type="entry name" value="GT9_LPS_heptosyltransferase"/>
    <property type="match status" value="1"/>
</dbReference>
<sequence length="337" mass="37711">MKILIVKFGALGDVVGALPFLNILRRLMPNAEIDWVVEPLSYPILDQHPALDNIILFRRDQGFRQLFYQIKQLRKNHYDLVIDLQRILRSGLVTRLTGARRRLGFDRDRCKEQSWLFTTERIPAKPDTSHIVDQYIEFARHLGATDLAIEYGIHLNNADREAGLTFFSGQHPRIALNIGATKPANLWPAASFARLAHLIHDRFGCRPLLTGNGPEDKQRAQAITKANQNVINCVGRMTLPELMGTLETADAVISADTGPLHLATGLGTPVIALFGAADIRRTGPYLHREYALVGTAPCAPCRKRHCTQATNQCLESISPEMALKQLTRLLDCQKIQT</sequence>
<dbReference type="SUPFAM" id="SSF53756">
    <property type="entry name" value="UDP-Glycosyltransferase/glycogen phosphorylase"/>
    <property type="match status" value="1"/>
</dbReference>